<organism evidence="1 2">
    <name type="scientific">Elioraea tepida</name>
    <dbReference type="NCBI Taxonomy" id="2843330"/>
    <lineage>
        <taxon>Bacteria</taxon>
        <taxon>Pseudomonadati</taxon>
        <taxon>Pseudomonadota</taxon>
        <taxon>Alphaproteobacteria</taxon>
        <taxon>Acetobacterales</taxon>
        <taxon>Elioraeaceae</taxon>
        <taxon>Elioraea</taxon>
    </lineage>
</organism>
<dbReference type="AlphaFoldDB" id="A0A975U2X6"/>
<dbReference type="RefSeq" id="WP_218285080.1">
    <property type="nucleotide sequence ID" value="NZ_CP076448.1"/>
</dbReference>
<protein>
    <submittedName>
        <fullName evidence="1">Cbb3-type cytochrome oxidase assembly protein CcoS</fullName>
    </submittedName>
</protein>
<dbReference type="PANTHER" id="PTHR41532:SF1">
    <property type="entry name" value="FIXS PROTEIN"/>
    <property type="match status" value="1"/>
</dbReference>
<dbReference type="EMBL" id="CP076448">
    <property type="protein sequence ID" value="QXM24111.1"/>
    <property type="molecule type" value="Genomic_DNA"/>
</dbReference>
<dbReference type="NCBIfam" id="TIGR00847">
    <property type="entry name" value="ccoS"/>
    <property type="match status" value="1"/>
</dbReference>
<reference evidence="1" key="1">
    <citation type="submission" date="2021-06" db="EMBL/GenBank/DDBJ databases">
        <title>Elioraea tepida, sp. nov., a moderately thermophilic aerobic anoxygenic phototrophic bacterium isolated from an alkaline siliceous hot spring mat community in Yellowstone National Park, WY, USA.</title>
        <authorList>
            <person name="Saini M.K."/>
            <person name="Yoshida S."/>
            <person name="Sebastian A."/>
            <person name="Hirose S."/>
            <person name="Hara E."/>
            <person name="Tamaki H."/>
            <person name="Soulier N.T."/>
            <person name="Albert I."/>
            <person name="Hanada S."/>
            <person name="Bryant D.A."/>
            <person name="Tank M."/>
        </authorList>
    </citation>
    <scope>NUCLEOTIDE SEQUENCE</scope>
    <source>
        <strain evidence="1">MS-P2</strain>
    </source>
</reference>
<gene>
    <name evidence="1" type="primary">ccoS</name>
    <name evidence="1" type="ORF">KO353_12625</name>
</gene>
<proteinExistence type="predicted"/>
<dbReference type="PANTHER" id="PTHR41532">
    <property type="entry name" value="FIXS PROTEIN"/>
    <property type="match status" value="1"/>
</dbReference>
<evidence type="ECO:0000313" key="1">
    <source>
        <dbReference type="EMBL" id="QXM24111.1"/>
    </source>
</evidence>
<dbReference type="Pfam" id="PF03597">
    <property type="entry name" value="FixS"/>
    <property type="match status" value="1"/>
</dbReference>
<accession>A0A975U2X6</accession>
<dbReference type="KEGG" id="elio:KO353_12625"/>
<dbReference type="InterPro" id="IPR004714">
    <property type="entry name" value="Cyt_oxidase_maturation_cbb3"/>
</dbReference>
<keyword evidence="2" id="KW-1185">Reference proteome</keyword>
<evidence type="ECO:0000313" key="2">
    <source>
        <dbReference type="Proteomes" id="UP000694001"/>
    </source>
</evidence>
<dbReference type="Proteomes" id="UP000694001">
    <property type="component" value="Chromosome"/>
</dbReference>
<name>A0A975U2X6_9PROT</name>
<sequence length="64" mass="7054">MDALILLIPLSLLLAGLALAGFLWTVRSGQYDDLEAVASRVLFEDEMAPPQSPQHVETSRETTR</sequence>